<name>A0ABT3NWX0_9PROT</name>
<dbReference type="RefSeq" id="WP_301590759.1">
    <property type="nucleotide sequence ID" value="NZ_JAPFQI010000010.1"/>
</dbReference>
<dbReference type="EMBL" id="JAPFQI010000010">
    <property type="protein sequence ID" value="MCW8086672.1"/>
    <property type="molecule type" value="Genomic_DNA"/>
</dbReference>
<feature type="compositionally biased region" description="Basic and acidic residues" evidence="1">
    <location>
        <begin position="20"/>
        <end position="40"/>
    </location>
</feature>
<gene>
    <name evidence="2" type="ORF">OF850_13635</name>
</gene>
<feature type="region of interest" description="Disordered" evidence="1">
    <location>
        <begin position="199"/>
        <end position="254"/>
    </location>
</feature>
<accession>A0ABT3NWX0</accession>
<feature type="compositionally biased region" description="Polar residues" evidence="1">
    <location>
        <begin position="234"/>
        <end position="254"/>
    </location>
</feature>
<feature type="compositionally biased region" description="Low complexity" evidence="1">
    <location>
        <begin position="214"/>
        <end position="233"/>
    </location>
</feature>
<proteinExistence type="predicted"/>
<sequence length="254" mass="25735">MSDRPGGADTPRATLTGALEDAKHLAHRAKDEAAETASHVKDRAVGLAQEARAQGEEILGSAREQAEDFVEQGKERGAGAASAFAQAIHRIGSDLDEGAPEIGRHIHRAADAAEGIAQALRERSMGELMGDVSAFARRNPTAFFAIAAVAGFALARFLKSAPPAPRRAQMAPGWVDHDVQETPRPATMAAASLGGAVAHRANPAGGQPGTMPQATTTSGGTGPGASSSGLSTPNIGSSSGGTSPVPNQNSGTPL</sequence>
<reference evidence="2 3" key="1">
    <citation type="submission" date="2022-10" db="EMBL/GenBank/DDBJ databases">
        <title>Roseococcus glaciei nov., sp. nov., isolated from glacier.</title>
        <authorList>
            <person name="Liu Q."/>
            <person name="Xin Y.-H."/>
        </authorList>
    </citation>
    <scope>NUCLEOTIDE SEQUENCE [LARGE SCALE GENOMIC DNA]</scope>
    <source>
        <strain evidence="2 3">MDT2-1-1</strain>
    </source>
</reference>
<dbReference type="Proteomes" id="UP001526430">
    <property type="component" value="Unassembled WGS sequence"/>
</dbReference>
<feature type="region of interest" description="Disordered" evidence="1">
    <location>
        <begin position="1"/>
        <end position="40"/>
    </location>
</feature>
<evidence type="ECO:0000256" key="1">
    <source>
        <dbReference type="SAM" id="MobiDB-lite"/>
    </source>
</evidence>
<evidence type="ECO:0000313" key="2">
    <source>
        <dbReference type="EMBL" id="MCW8086672.1"/>
    </source>
</evidence>
<organism evidence="2 3">
    <name type="scientific">Sabulicella glaciei</name>
    <dbReference type="NCBI Taxonomy" id="2984948"/>
    <lineage>
        <taxon>Bacteria</taxon>
        <taxon>Pseudomonadati</taxon>
        <taxon>Pseudomonadota</taxon>
        <taxon>Alphaproteobacteria</taxon>
        <taxon>Acetobacterales</taxon>
        <taxon>Acetobacteraceae</taxon>
        <taxon>Sabulicella</taxon>
    </lineage>
</organism>
<keyword evidence="3" id="KW-1185">Reference proteome</keyword>
<comment type="caution">
    <text evidence="2">The sequence shown here is derived from an EMBL/GenBank/DDBJ whole genome shotgun (WGS) entry which is preliminary data.</text>
</comment>
<protein>
    <submittedName>
        <fullName evidence="2">Uncharacterized protein</fullName>
    </submittedName>
</protein>
<evidence type="ECO:0000313" key="3">
    <source>
        <dbReference type="Proteomes" id="UP001526430"/>
    </source>
</evidence>